<dbReference type="GO" id="GO:0000785">
    <property type="term" value="C:chromatin"/>
    <property type="evidence" value="ECO:0007669"/>
    <property type="project" value="TreeGrafter"/>
</dbReference>
<keyword evidence="2" id="KW-0235">DNA replication</keyword>
<reference evidence="4" key="1">
    <citation type="journal article" date="2015" name="J. Biotechnol.">
        <title>The structure of the Cyberlindnera jadinii genome and its relation to Candida utilis analyzed by the occurrence of single nucleotide polymorphisms.</title>
        <authorList>
            <person name="Rupp O."/>
            <person name="Brinkrolf K."/>
            <person name="Buerth C."/>
            <person name="Kunigo M."/>
            <person name="Schneider J."/>
            <person name="Jaenicke S."/>
            <person name="Goesmann A."/>
            <person name="Puehler A."/>
            <person name="Jaeger K.-E."/>
            <person name="Ernst J.F."/>
        </authorList>
    </citation>
    <scope>NUCLEOTIDE SEQUENCE [LARGE SCALE GENOMIC DNA]</scope>
    <source>
        <strain evidence="4">ATCC 18201 / CBS 1600 / BCRC 20928 / JCM 3617 / NBRC 0987 / NRRL Y-1542</strain>
    </source>
</reference>
<accession>A0A0H5CBP3</accession>
<name>A0A0H5CBP3_CYBJN</name>
<dbReference type="GO" id="GO:0006260">
    <property type="term" value="P:DNA replication"/>
    <property type="evidence" value="ECO:0007669"/>
    <property type="project" value="UniProtKB-KW"/>
</dbReference>
<evidence type="ECO:0000313" key="3">
    <source>
        <dbReference type="EMBL" id="CEP21959.1"/>
    </source>
</evidence>
<dbReference type="PANTHER" id="PTHR13395">
    <property type="entry name" value="SISTER CHROMATID COHESION PROTEIN DCC1-RELATED"/>
    <property type="match status" value="1"/>
</dbReference>
<dbReference type="InterPro" id="IPR019128">
    <property type="entry name" value="Dcc1"/>
</dbReference>
<evidence type="ECO:0008006" key="5">
    <source>
        <dbReference type="Google" id="ProtNLM"/>
    </source>
</evidence>
<protein>
    <recommendedName>
        <fullName evidence="5">Sister chromatid cohesion protein DCC1</fullName>
    </recommendedName>
</protein>
<dbReference type="Pfam" id="PF09724">
    <property type="entry name" value="Dcc1"/>
    <property type="match status" value="1"/>
</dbReference>
<comment type="similarity">
    <text evidence="1">Belongs to the DCC1 family.</text>
</comment>
<proteinExistence type="inferred from homology"/>
<dbReference type="EMBL" id="CDQK01000002">
    <property type="protein sequence ID" value="CEP21959.1"/>
    <property type="molecule type" value="Genomic_DNA"/>
</dbReference>
<dbReference type="Proteomes" id="UP000038830">
    <property type="component" value="Unassembled WGS sequence"/>
</dbReference>
<evidence type="ECO:0000256" key="2">
    <source>
        <dbReference type="ARBA" id="ARBA00022705"/>
    </source>
</evidence>
<gene>
    <name evidence="3" type="ORF">BN1211_2184</name>
</gene>
<dbReference type="PANTHER" id="PTHR13395:SF6">
    <property type="entry name" value="SISTER CHROMATID COHESION PROTEIN DCC1"/>
    <property type="match status" value="1"/>
</dbReference>
<sequence>MTSDNEYEVHANVPQSYSYRLMELTPELLKVIEEKKEPLVLKAPTSKSEVVLCTSSETFALRQRNHSNTVMMTKEGERDGKKFFCSYATLSNVFEVRKSEGHIITEGIPLYDGQNKITNTDESVTLDELKTRSAISDLEFESNWFALNGSSLNGQAIILTDDIITRTLHVMIMSIMASSLDFSELSLIEVFQSMGEDPDITIDIVETVLRKFVTNDREPYQLNKAKVVQWYGIETLRRHCRTKPIELSDFFIKWKSELPPFFESSLDIPLLRGNYAMPLPERIQYVSKLELPSDIQNRLKVLFKLQSSWNLTELAPFIEEFNHKNVKIENFVMKFAKKKKQGKKIIITQR</sequence>
<dbReference type="GO" id="GO:0000775">
    <property type="term" value="C:chromosome, centromeric region"/>
    <property type="evidence" value="ECO:0007669"/>
    <property type="project" value="TreeGrafter"/>
</dbReference>
<evidence type="ECO:0000256" key="1">
    <source>
        <dbReference type="ARBA" id="ARBA00007017"/>
    </source>
</evidence>
<dbReference type="GO" id="GO:0034088">
    <property type="term" value="P:maintenance of mitotic sister chromatid cohesion"/>
    <property type="evidence" value="ECO:0007669"/>
    <property type="project" value="TreeGrafter"/>
</dbReference>
<organism evidence="3 4">
    <name type="scientific">Cyberlindnera jadinii (strain ATCC 18201 / CBS 1600 / BCRC 20928 / JCM 3617 / NBRC 0987 / NRRL Y-1542)</name>
    <name type="common">Torula yeast</name>
    <name type="synonym">Candida utilis</name>
    <dbReference type="NCBI Taxonomy" id="983966"/>
    <lineage>
        <taxon>Eukaryota</taxon>
        <taxon>Fungi</taxon>
        <taxon>Dikarya</taxon>
        <taxon>Ascomycota</taxon>
        <taxon>Saccharomycotina</taxon>
        <taxon>Saccharomycetes</taxon>
        <taxon>Phaffomycetales</taxon>
        <taxon>Phaffomycetaceae</taxon>
        <taxon>Cyberlindnera</taxon>
    </lineage>
</organism>
<dbReference type="AlphaFoldDB" id="A0A0H5CBP3"/>
<dbReference type="GO" id="GO:0031390">
    <property type="term" value="C:Ctf18 RFC-like complex"/>
    <property type="evidence" value="ECO:0007669"/>
    <property type="project" value="InterPro"/>
</dbReference>
<evidence type="ECO:0000313" key="4">
    <source>
        <dbReference type="Proteomes" id="UP000038830"/>
    </source>
</evidence>